<dbReference type="Gene3D" id="1.10.260.40">
    <property type="entry name" value="lambda repressor-like DNA-binding domains"/>
    <property type="match status" value="1"/>
</dbReference>
<dbReference type="SUPFAM" id="SSF47413">
    <property type="entry name" value="lambda repressor-like DNA-binding domains"/>
    <property type="match status" value="1"/>
</dbReference>
<dbReference type="PROSITE" id="PS50943">
    <property type="entry name" value="HTH_CROC1"/>
    <property type="match status" value="1"/>
</dbReference>
<dbReference type="InterPro" id="IPR010982">
    <property type="entry name" value="Lambda_DNA-bd_dom_sf"/>
</dbReference>
<protein>
    <submittedName>
        <fullName evidence="3">Helix-turn-helix transcriptional regulator</fullName>
    </submittedName>
</protein>
<dbReference type="InterPro" id="IPR001387">
    <property type="entry name" value="Cro/C1-type_HTH"/>
</dbReference>
<dbReference type="Pfam" id="PF01381">
    <property type="entry name" value="HTH_3"/>
    <property type="match status" value="1"/>
</dbReference>
<dbReference type="CDD" id="cd00093">
    <property type="entry name" value="HTH_XRE"/>
    <property type="match status" value="1"/>
</dbReference>
<dbReference type="PANTHER" id="PTHR46558:SF4">
    <property type="entry name" value="DNA-BIDING PHAGE PROTEIN"/>
    <property type="match status" value="1"/>
</dbReference>
<organism evidence="3 4">
    <name type="scientific">Bacillus kandeliae</name>
    <dbReference type="NCBI Taxonomy" id="3129297"/>
    <lineage>
        <taxon>Bacteria</taxon>
        <taxon>Bacillati</taxon>
        <taxon>Bacillota</taxon>
        <taxon>Bacilli</taxon>
        <taxon>Bacillales</taxon>
        <taxon>Bacillaceae</taxon>
        <taxon>Bacillus</taxon>
    </lineage>
</organism>
<evidence type="ECO:0000313" key="4">
    <source>
        <dbReference type="Proteomes" id="UP001387364"/>
    </source>
</evidence>
<name>A0ABZ2N9U2_9BACI</name>
<dbReference type="PANTHER" id="PTHR46558">
    <property type="entry name" value="TRACRIPTIONAL REGULATORY PROTEIN-RELATED-RELATED"/>
    <property type="match status" value="1"/>
</dbReference>
<evidence type="ECO:0000313" key="3">
    <source>
        <dbReference type="EMBL" id="WXB94498.1"/>
    </source>
</evidence>
<dbReference type="Proteomes" id="UP001387364">
    <property type="component" value="Chromosome"/>
</dbReference>
<dbReference type="EMBL" id="CP147404">
    <property type="protein sequence ID" value="WXB94498.1"/>
    <property type="molecule type" value="Genomic_DNA"/>
</dbReference>
<evidence type="ECO:0000256" key="1">
    <source>
        <dbReference type="ARBA" id="ARBA00023125"/>
    </source>
</evidence>
<reference evidence="3 4" key="1">
    <citation type="submission" date="2024-02" db="EMBL/GenBank/DDBJ databases">
        <title>Seven novel Bacillus-like species.</title>
        <authorList>
            <person name="Liu G."/>
        </authorList>
    </citation>
    <scope>NUCLEOTIDE SEQUENCE [LARGE SCALE GENOMIC DNA]</scope>
    <source>
        <strain evidence="3 4">FJAT-52991</strain>
    </source>
</reference>
<accession>A0ABZ2N9U2</accession>
<keyword evidence="1" id="KW-0238">DNA-binding</keyword>
<dbReference type="RefSeq" id="WP_338754233.1">
    <property type="nucleotide sequence ID" value="NZ_CP147404.1"/>
</dbReference>
<dbReference type="SMART" id="SM00530">
    <property type="entry name" value="HTH_XRE"/>
    <property type="match status" value="1"/>
</dbReference>
<evidence type="ECO:0000259" key="2">
    <source>
        <dbReference type="PROSITE" id="PS50943"/>
    </source>
</evidence>
<feature type="domain" description="HTH cro/C1-type" evidence="2">
    <location>
        <begin position="6"/>
        <end position="60"/>
    </location>
</feature>
<sequence>MLSKRLKAARLRKKLTQQELADRLKTTKGTISNYENGHSTPSNEMLREIALVLEISTDYLLGVTNSESSTSNSLTDDEREMLEFFKNPELNLFFKDMKESPIEQLEELRAIWEIIKKRNANK</sequence>
<keyword evidence="4" id="KW-1185">Reference proteome</keyword>
<proteinExistence type="predicted"/>
<gene>
    <name evidence="3" type="ORF">WDJ61_07685</name>
</gene>